<feature type="signal peptide" evidence="1">
    <location>
        <begin position="1"/>
        <end position="25"/>
    </location>
</feature>
<evidence type="ECO:0000313" key="3">
    <source>
        <dbReference type="Proteomes" id="UP000027135"/>
    </source>
</evidence>
<keyword evidence="3" id="KW-1185">Reference proteome</keyword>
<keyword evidence="1" id="KW-0732">Signal</keyword>
<proteinExistence type="predicted"/>
<protein>
    <submittedName>
        <fullName evidence="2">Uncharacterized protein</fullName>
    </submittedName>
</protein>
<evidence type="ECO:0000256" key="1">
    <source>
        <dbReference type="SAM" id="SignalP"/>
    </source>
</evidence>
<organism evidence="2 3">
    <name type="scientific">Zootermopsis nevadensis</name>
    <name type="common">Dampwood termite</name>
    <dbReference type="NCBI Taxonomy" id="136037"/>
    <lineage>
        <taxon>Eukaryota</taxon>
        <taxon>Metazoa</taxon>
        <taxon>Ecdysozoa</taxon>
        <taxon>Arthropoda</taxon>
        <taxon>Hexapoda</taxon>
        <taxon>Insecta</taxon>
        <taxon>Pterygota</taxon>
        <taxon>Neoptera</taxon>
        <taxon>Polyneoptera</taxon>
        <taxon>Dictyoptera</taxon>
        <taxon>Blattodea</taxon>
        <taxon>Blattoidea</taxon>
        <taxon>Termitoidae</taxon>
        <taxon>Termopsidae</taxon>
        <taxon>Zootermopsis</taxon>
    </lineage>
</organism>
<reference evidence="2 3" key="1">
    <citation type="journal article" date="2014" name="Nat. Commun.">
        <title>Molecular traces of alternative social organization in a termite genome.</title>
        <authorList>
            <person name="Terrapon N."/>
            <person name="Li C."/>
            <person name="Robertson H.M."/>
            <person name="Ji L."/>
            <person name="Meng X."/>
            <person name="Booth W."/>
            <person name="Chen Z."/>
            <person name="Childers C.P."/>
            <person name="Glastad K.M."/>
            <person name="Gokhale K."/>
            <person name="Gowin J."/>
            <person name="Gronenberg W."/>
            <person name="Hermansen R.A."/>
            <person name="Hu H."/>
            <person name="Hunt B.G."/>
            <person name="Huylmans A.K."/>
            <person name="Khalil S.M."/>
            <person name="Mitchell R.D."/>
            <person name="Munoz-Torres M.C."/>
            <person name="Mustard J.A."/>
            <person name="Pan H."/>
            <person name="Reese J.T."/>
            <person name="Scharf M.E."/>
            <person name="Sun F."/>
            <person name="Vogel H."/>
            <person name="Xiao J."/>
            <person name="Yang W."/>
            <person name="Yang Z."/>
            <person name="Yang Z."/>
            <person name="Zhou J."/>
            <person name="Zhu J."/>
            <person name="Brent C.S."/>
            <person name="Elsik C.G."/>
            <person name="Goodisman M.A."/>
            <person name="Liberles D.A."/>
            <person name="Roe R.M."/>
            <person name="Vargo E.L."/>
            <person name="Vilcinskas A."/>
            <person name="Wang J."/>
            <person name="Bornberg-Bauer E."/>
            <person name="Korb J."/>
            <person name="Zhang G."/>
            <person name="Liebig J."/>
        </authorList>
    </citation>
    <scope>NUCLEOTIDE SEQUENCE [LARGE SCALE GENOMIC DNA]</scope>
    <source>
        <tissue evidence="2">Whole organism</tissue>
    </source>
</reference>
<dbReference type="Proteomes" id="UP000027135">
    <property type="component" value="Unassembled WGS sequence"/>
</dbReference>
<sequence length="385" mass="43299">MENLMMLHGAVVLLIKCTIVTEVFKDTNFVYIYFTATDARIIHTFDSRAGNDCRLMKKKKRKDSVMTCHSDGYVNDSEKASTSDIIHAREGTKNKQRSGQFDVENIVGYNLVTKETVVPSKYTWLIVVHHKTAAVKPSQCALPMCCLLVSLIGRIHEVADGCNNSSQRQYLMLSGKLLQFVPLMSKDSLYMLSLPDNPAYHQFPLPCRLKLKSCALPDLQGVCLPEESTFLSVNMQKPGFLNLKADSYNVSDKILHEEVGQKELINVEGIISYRLHTNVKYDSEKKYIPGYGVPGMKNIVLKLDSTLACGEEISLYLSKWNFRAYPLGLVPGAQIRAMFVAKHTSYNSFHTYLQATELTAIEVLSVPQQMGLEIFQKFEVCAISN</sequence>
<dbReference type="InParanoid" id="A0A067R2B8"/>
<feature type="chain" id="PRO_5001644622" evidence="1">
    <location>
        <begin position="26"/>
        <end position="385"/>
    </location>
</feature>
<accession>A0A067R2B8</accession>
<gene>
    <name evidence="2" type="ORF">L798_10013</name>
</gene>
<evidence type="ECO:0000313" key="2">
    <source>
        <dbReference type="EMBL" id="KDR16123.1"/>
    </source>
</evidence>
<dbReference type="AlphaFoldDB" id="A0A067R2B8"/>
<dbReference type="STRING" id="136037.A0A067R2B8"/>
<name>A0A067R2B8_ZOONE</name>
<dbReference type="EMBL" id="KK852805">
    <property type="protein sequence ID" value="KDR16123.1"/>
    <property type="molecule type" value="Genomic_DNA"/>
</dbReference>